<dbReference type="OrthoDB" id="2949700at2759"/>
<sequence>FRRVLQCRTGHCFKGEYYRHFIPNEPDDCPCGNPADTRPHPARLPPVRAGLPTILGTAEEITALIGRSGTITKTGTPR</sequence>
<reference evidence="1 2" key="1">
    <citation type="submission" date="2017-04" db="EMBL/GenBank/DDBJ databases">
        <title>Genome Sequence of the Model Brown-Rot Fungus Postia placenta SB12.</title>
        <authorList>
            <consortium name="DOE Joint Genome Institute"/>
            <person name="Gaskell J."/>
            <person name="Kersten P."/>
            <person name="Larrondo L.F."/>
            <person name="Canessa P."/>
            <person name="Martinez D."/>
            <person name="Hibbett D."/>
            <person name="Schmoll M."/>
            <person name="Kubicek C.P."/>
            <person name="Martinez A.T."/>
            <person name="Yadav J."/>
            <person name="Master E."/>
            <person name="Magnuson J.K."/>
            <person name="James T."/>
            <person name="Yaver D."/>
            <person name="Berka R."/>
            <person name="Labutti K."/>
            <person name="Lipzen A."/>
            <person name="Aerts A."/>
            <person name="Barry K."/>
            <person name="Henrissat B."/>
            <person name="Blanchette R."/>
            <person name="Grigoriev I."/>
            <person name="Cullen D."/>
        </authorList>
    </citation>
    <scope>NUCLEOTIDE SEQUENCE [LARGE SCALE GENOMIC DNA]</scope>
    <source>
        <strain evidence="1 2">MAD-698-R-SB12</strain>
    </source>
</reference>
<evidence type="ECO:0000313" key="2">
    <source>
        <dbReference type="Proteomes" id="UP000194127"/>
    </source>
</evidence>
<proteinExistence type="predicted"/>
<dbReference type="EMBL" id="KZ110600">
    <property type="protein sequence ID" value="OSX60554.1"/>
    <property type="molecule type" value="Genomic_DNA"/>
</dbReference>
<feature type="non-terminal residue" evidence="1">
    <location>
        <position position="78"/>
    </location>
</feature>
<evidence type="ECO:0000313" key="1">
    <source>
        <dbReference type="EMBL" id="OSX60554.1"/>
    </source>
</evidence>
<gene>
    <name evidence="1" type="ORF">POSPLADRAFT_1092306</name>
</gene>
<keyword evidence="2" id="KW-1185">Reference proteome</keyword>
<protein>
    <submittedName>
        <fullName evidence="1">Uncharacterized protein</fullName>
    </submittedName>
</protein>
<feature type="non-terminal residue" evidence="1">
    <location>
        <position position="1"/>
    </location>
</feature>
<dbReference type="Proteomes" id="UP000194127">
    <property type="component" value="Unassembled WGS sequence"/>
</dbReference>
<dbReference type="GeneID" id="36328048"/>
<accession>A0A1X6MW05</accession>
<dbReference type="STRING" id="670580.A0A1X6MW05"/>
<name>A0A1X6MW05_9APHY</name>
<organism evidence="1 2">
    <name type="scientific">Postia placenta MAD-698-R-SB12</name>
    <dbReference type="NCBI Taxonomy" id="670580"/>
    <lineage>
        <taxon>Eukaryota</taxon>
        <taxon>Fungi</taxon>
        <taxon>Dikarya</taxon>
        <taxon>Basidiomycota</taxon>
        <taxon>Agaricomycotina</taxon>
        <taxon>Agaricomycetes</taxon>
        <taxon>Polyporales</taxon>
        <taxon>Adustoporiaceae</taxon>
        <taxon>Rhodonia</taxon>
    </lineage>
</organism>
<dbReference type="RefSeq" id="XP_024337348.1">
    <property type="nucleotide sequence ID" value="XM_024483099.1"/>
</dbReference>
<dbReference type="AlphaFoldDB" id="A0A1X6MW05"/>